<dbReference type="EMBL" id="KN840701">
    <property type="protein sequence ID" value="KIP02122.1"/>
    <property type="molecule type" value="Genomic_DNA"/>
</dbReference>
<name>A0A0C3RZX7_PHLG1</name>
<keyword evidence="3" id="KW-1185">Reference proteome</keyword>
<organism evidence="2 3">
    <name type="scientific">Phlebiopsis gigantea (strain 11061_1 CR5-6)</name>
    <name type="common">White-rot fungus</name>
    <name type="synonym">Peniophora gigantea</name>
    <dbReference type="NCBI Taxonomy" id="745531"/>
    <lineage>
        <taxon>Eukaryota</taxon>
        <taxon>Fungi</taxon>
        <taxon>Dikarya</taxon>
        <taxon>Basidiomycota</taxon>
        <taxon>Agaricomycotina</taxon>
        <taxon>Agaricomycetes</taxon>
        <taxon>Polyporales</taxon>
        <taxon>Phanerochaetaceae</taxon>
        <taxon>Phlebiopsis</taxon>
    </lineage>
</organism>
<evidence type="ECO:0000313" key="2">
    <source>
        <dbReference type="EMBL" id="KIP02122.1"/>
    </source>
</evidence>
<sequence length="164" mass="18277">MPGYADRNDVRVRRVARHMCTLSKETSIARVADKSQGRKPQKGHPQDHGQMTPEYAAVGKQRRVGGRVRTWGNHEVWSSQQRASRTEARTVSAASAVGPCPSVTKTRRGDPVTSMPPMIVCRLKPRQRNDVRRGAVAIKIPGQRDPIFRTIGRSAHTLEIIYAC</sequence>
<feature type="region of interest" description="Disordered" evidence="1">
    <location>
        <begin position="98"/>
        <end position="117"/>
    </location>
</feature>
<dbReference type="HOGENOM" id="CLU_1619625_0_0_1"/>
<dbReference type="AlphaFoldDB" id="A0A0C3RZX7"/>
<dbReference type="Proteomes" id="UP000053257">
    <property type="component" value="Unassembled WGS sequence"/>
</dbReference>
<accession>A0A0C3RZX7</accession>
<evidence type="ECO:0000256" key="1">
    <source>
        <dbReference type="SAM" id="MobiDB-lite"/>
    </source>
</evidence>
<reference evidence="2 3" key="1">
    <citation type="journal article" date="2014" name="PLoS Genet.">
        <title>Analysis of the Phlebiopsis gigantea genome, transcriptome and secretome provides insight into its pioneer colonization strategies of wood.</title>
        <authorList>
            <person name="Hori C."/>
            <person name="Ishida T."/>
            <person name="Igarashi K."/>
            <person name="Samejima M."/>
            <person name="Suzuki H."/>
            <person name="Master E."/>
            <person name="Ferreira P."/>
            <person name="Ruiz-Duenas F.J."/>
            <person name="Held B."/>
            <person name="Canessa P."/>
            <person name="Larrondo L.F."/>
            <person name="Schmoll M."/>
            <person name="Druzhinina I.S."/>
            <person name="Kubicek C.P."/>
            <person name="Gaskell J.A."/>
            <person name="Kersten P."/>
            <person name="St John F."/>
            <person name="Glasner J."/>
            <person name="Sabat G."/>
            <person name="Splinter BonDurant S."/>
            <person name="Syed K."/>
            <person name="Yadav J."/>
            <person name="Mgbeahuruike A.C."/>
            <person name="Kovalchuk A."/>
            <person name="Asiegbu F.O."/>
            <person name="Lackner G."/>
            <person name="Hoffmeister D."/>
            <person name="Rencoret J."/>
            <person name="Gutierrez A."/>
            <person name="Sun H."/>
            <person name="Lindquist E."/>
            <person name="Barry K."/>
            <person name="Riley R."/>
            <person name="Grigoriev I.V."/>
            <person name="Henrissat B."/>
            <person name="Kues U."/>
            <person name="Berka R.M."/>
            <person name="Martinez A.T."/>
            <person name="Covert S.F."/>
            <person name="Blanchette R.A."/>
            <person name="Cullen D."/>
        </authorList>
    </citation>
    <scope>NUCLEOTIDE SEQUENCE [LARGE SCALE GENOMIC DNA]</scope>
    <source>
        <strain evidence="2 3">11061_1 CR5-6</strain>
    </source>
</reference>
<evidence type="ECO:0000313" key="3">
    <source>
        <dbReference type="Proteomes" id="UP000053257"/>
    </source>
</evidence>
<gene>
    <name evidence="2" type="ORF">PHLGIDRAFT_309763</name>
</gene>
<feature type="region of interest" description="Disordered" evidence="1">
    <location>
        <begin position="26"/>
        <end position="93"/>
    </location>
</feature>
<proteinExistence type="predicted"/>
<protein>
    <submittedName>
        <fullName evidence="2">Uncharacterized protein</fullName>
    </submittedName>
</protein>